<feature type="compositionally biased region" description="Polar residues" evidence="1">
    <location>
        <begin position="669"/>
        <end position="678"/>
    </location>
</feature>
<feature type="compositionally biased region" description="Polar residues" evidence="1">
    <location>
        <begin position="2829"/>
        <end position="2838"/>
    </location>
</feature>
<feature type="compositionally biased region" description="Polar residues" evidence="1">
    <location>
        <begin position="189"/>
        <end position="198"/>
    </location>
</feature>
<feature type="domain" description="VWFA" evidence="2">
    <location>
        <begin position="3372"/>
        <end position="3540"/>
    </location>
</feature>
<feature type="region of interest" description="Disordered" evidence="1">
    <location>
        <begin position="896"/>
        <end position="930"/>
    </location>
</feature>
<feature type="region of interest" description="Disordered" evidence="1">
    <location>
        <begin position="1119"/>
        <end position="1181"/>
    </location>
</feature>
<evidence type="ECO:0000256" key="1">
    <source>
        <dbReference type="SAM" id="MobiDB-lite"/>
    </source>
</evidence>
<keyword evidence="4" id="KW-1185">Reference proteome</keyword>
<keyword evidence="3" id="KW-0282">Flagellum</keyword>
<feature type="compositionally biased region" description="Polar residues" evidence="1">
    <location>
        <begin position="1149"/>
        <end position="1158"/>
    </location>
</feature>
<feature type="region of interest" description="Disordered" evidence="1">
    <location>
        <begin position="2682"/>
        <end position="2703"/>
    </location>
</feature>
<dbReference type="EMBL" id="UHIC01000001">
    <property type="protein sequence ID" value="SUO93863.1"/>
    <property type="molecule type" value="Genomic_DNA"/>
</dbReference>
<feature type="compositionally biased region" description="Polar residues" evidence="1">
    <location>
        <begin position="2109"/>
        <end position="2118"/>
    </location>
</feature>
<proteinExistence type="predicted"/>
<dbReference type="PROSITE" id="PS50234">
    <property type="entry name" value="VWFA"/>
    <property type="match status" value="1"/>
</dbReference>
<name>A0A380MPP0_9GAMM</name>
<dbReference type="OrthoDB" id="5192166at2"/>
<evidence type="ECO:0000313" key="4">
    <source>
        <dbReference type="Proteomes" id="UP000254601"/>
    </source>
</evidence>
<feature type="region of interest" description="Disordered" evidence="1">
    <location>
        <begin position="2202"/>
        <end position="2223"/>
    </location>
</feature>
<sequence>MSTPDGEQTIPVTQEMIDAGKTEVSFTPKADGENNEVTAYVKDPAGNESAKGKDASTSQTGNSTAAVTGVELGGSADDGYLNAKEVGGQDSVSVPVTIGLNGDVKEGDTVTIDVNGTLSTHTVTADEANAHSITASVDIPSSQDGTVVVKASVTATATGNTPAANSAQDDVIVDTGVPGDVNGDKTPNGADNDSTTQDGAPKVSIKDGGDNALNPTDLDSGKATAEISIPANTKAGDSLVVSTPDGEQTIPVTQEMIDAGKTEVSFTPKADGENNEVTAYVKDPAGNESAKGKDASTSQTGNSTAAVTGVELGGSADDGYLNAKEVGGQDSVSVPVTIGLNGDVKEGDTVTIDVNGTLSTHTVTADEANAHSITASVDIPSSQDGTVVVKASVTATATGNTPAANSAQDDVIVDTGVPGDVNGDKTPNGADNDSTTQDGAPKVSIKDGGDNALNPTDLDSGKATAEISIPANTKAGDSLVVSTPDGEQTIPVTQEMIDAGKTEVSFTPKADGENNEVTAYVKDPAGNESAKGKDASTSQTGNSTAAVTGVELGGSADDGYLNAKEVGGQDSVSVPVTIGLNGDVKEGDTVTIDVNGTLSTHTVTADEANAHSITASVDIPSSQDGTVVVKASVTATATGNTPAANSAQDDVIVDTGVPGDVNGDKTPNGADNDSTTQDGAPKVSIKDGGDNALNPTDLDSGKATAEISIPANTKAGDSLVVSTPDGEQTIPVTQEMIDAGKTEVSFTPKADGENNEVTAYVKDPAGNESAKGKDASTSQTGNSTAAVTGVELGGSADDGYLNAKEVGGQDSVSVPVTIGLNGDVKEGDTVTIDVNGTLSTHTVTADEANAHSITASVDIPSSQDGTVVVKASVTATATGNTPAANSAQDDVIVDTGVPGDVNGDKTPNGADNDSTTQDGAPKVSIKDGGDNALNLTDLDSGKATAEISIPANTKAGDSLVVSTPDGEQTIPVTQEMIDAGKTEVSFTPKADGENNEVTAYVKDPAGNESAKGKDASTSQTGNSTAAVTGVELGGSADDGYLNAKEVGGQDSVSVPVTIGLNGDVKEGDTVTIDVNGTLSTHTVTADEANAHSITASVDIPSSQDGTVVVKASVTATATGNTPAANSAQDDVIVDTGVPGDVNGDKTPNGADNDSTTQDGAPKVSIKDGGDNALNPTDLDSGKATAEISIPANTKAGDSLVVSTPDGEQTIPVTQEMIDAGKTEVSFTPKADGENNEVTAYVKDPAGNESAKGKDASTSQTGNSTAAVTGVELGGSADDGYLNAKEVGGQDSVSVPVTIGLNGDVKEGDTVTIDVNGTLSTHTVTADEANAHSITASVDIPSSQDGTVVVKASVTATATGNTPAANSAQDDVIVDTGVPGDVNGDKTPNGADNDSTTQDGAPKVSIKDGGDNALNPTDLDSGKATAEISIPANTKAGDSLVVSTPDGEQTIPVTQEMIDAGKTEVSFTPKADGENNEVTAYVKDPAGNESAKGKDASTSQTGNSTAAVTGVELGGSADDGYLNAKEVGGQDSVSVPVTIGLNGDVKEGDTVTIDVNGTLSTHTVTADEANAHSITASVDIPSSQDGTVVVKASVTATATGNTPAANSAQDDVIVDTGVPGDVNGDKTPNGADNDSTTQDGAPKVSIKDGGDNALNPTDLDSGKATAEISIPANTKAGDSLVVSTPDGEQTIPVTQEMIDAGKTEVSFTPKADGENNEVTAYVKDPAGNESAKGKDASTSQTGNSTAAVTGVELGGSADDGYLNAKEVGGQDSVSVPVTIGLNGDVKEGDTVTIDVNGTLSTHTVTADEANAHSITASVDIPSSQDGTVVVKASVTATATGNTPAANSAQDDVIVDTGVPGDVNGDKTPNGADNDSTTQDGAPKVSIKDGGDNALNPTDLDSGKATAEISIPANTKAGDSLVVSTPDGEQTIPVTQEMIDAGKTEVSFTPKADGENNEVTAYVKDPAGNESAKGKDASTSQTGNSTAAVTGVELGGSADDGYLNAKEVGGQDSVSVPVTIGLNGDVKEGDTVTIDVNGTLSTHTVTADEANAHSITASVDIPSSQDGTVVVKASVTATATGNTPAANSAQDDVIVDTGVPGDVNGDKTPNGADNDSTTQDGAPKVSIKDGGDNALNPTDLDSGKATAEISIPANTKAGDSLVVSTPDGEQTIPVTQEMIDAGKTEVSFTPKADGENNEVTAYVKDPAGNESAKGKDASTSQTGNSTAAVTGVELGGSADDGYLNAKEVGGQDSVSVPVTIGLNGDVKEGDTVTIDVNGTLSTHTVTADEANAHSITASVDIPSSQDGTVVVKASVTATATGNTPAANSAQDDVIVDTGVPGDVNGDKTPNGADNDSTTQDGAPKVSIKDGGDNALNPTDLDSGKATAEISIPANTKAGDSLVVSTPDGEQTIPVTQEMIDAGKTEVSFTPKADGENNEVTAYVKDPAGNESAKGKDASTSQTGNSTAAVTGVELGGSADDGYLNAKEVGGQDSVSVPVTIGLNGDVKEGDTVTIDVNGTLSTHTVTADEANAHSITASVDIPSSQDGTVVVKASVTATATGNTPAANSAQDDVIVDTGVPGDVNGDKTPNGADNDSTTQDGAPKVSIKDGGDNALNPTDLDSGKATAEISIPANTKAGDSLVVSTPDGEQTIPVTQEMIDAGKTEVSFTPKADGENNEVTAYVKDPAGNESAKGKDASTSQTGNSTAAVTGVELGGSADDGYLNAKEVGGQDSVSVPVTIGLNGDVKEGDTVTIDVNGTLSTHTVTADEANAHSITASVDIPSSQDGTVVVKASVTATATGNTPAANSAQDDVIVDTGVPGDVNGDKTPNGADNDSTTQDGAPKVSIKDGGDNALNPTDLDSGKATAEISIPANTKAGDSLVVSTPDGEQTIPVTQEMIDAGKTEVSFTPKADGENNEVTAYVKDPAGNESAKGKDASTSQTGNSTAAVTGVELGGSADDGYLNAKEVGGQDSVSVPVTIGLNGDVKEGDTVTIDVNGTLSTHTVTADEANAHSITASVDIPSSQDGTVVVKASVTATATGNTPAANSAQDDVIVDTAATVDIKSIGGIRQGSADKNDVYATITSDAKNLVFSGSATNVENGSTVTISIQDDSGHEVSSVTAITNNGSWTSNGIPVNIVQGMKNGTYKAVATVTDAAGNTATDTDLFAVNVNRISPQPVIKSVDNTDVSEGALTNGMQKNVNGSAMGVTDSGSIKFSDGNATRYTVGKTGASDTAGKVYLTTDGLPTDLYAENGTAQGAQVTWNVSGDGKTLTGMADVNGTGSQKVITITLNDAASKSGTDFTQGYTTTLHHAIKHDIVDGQNVKDIAVTAKVTDGVGTVDAQFTVNVYDDTPVVSNNATDVTPVAIQKAPPANVTIMIDYSSSMSIGNREAKVESTIIKVIEKYQENDDARFNLIAFGNGTRQLGGKWVTASEALAILKDPSTSNFALTNTAYPQSGASVGTRISSGTDMDAALKTAMDTFTQSGKLSDAQNISYFFTDADESAGKLVPPKDINTWHTFLDNNNITSYAVGMSGGSNYAEIFKGFGIGYDPNQKNVSAKDVQIDGTHLNAYYTDAQQVQFENHLTGTVKLGTVSSSLFTQNSYTGIASLSGIGADGGYLTSVTVNGKTATWNGTGTLTGGTGIDTSKATADNPIATITTSQGKLTVNFATGEYTYQMNGGLKGAREAVEFIVTDRDGDKANGSQTIEFYAFSANNDIILTNQQSGTLTFNEDVLLANDNSRSPKADITLKGSASGVSQSGDSISVSLPTISAGQTVAEKTTVNKDLSSAQTINSSDFGSVNNASVASGAGWKFVNIEGKAETWDEGTLFSKWDVEFYKVHLKAGDTLNYGYTQTTGQGGDDIQIYNASNQKVSEVQTNGNTATTEVGTFTATQEGDYYVRLSNKQDSSAYKVQLAINDHQSHDFDYTLTESADNTDSAHVSVQQVGGNTITGTDANEVLIGSDGTKALNGGGGDDVLVYHNGIGHYDGGTGSDTLFFNEANLIIDSTVLANKVDNVETLYLAKDGVDQTLTIKASDVFSISGSNQLIIHAGAEDHINLTGFSKGATDNETGLTSYTSGNVTVKIDSYLPDDHIII</sequence>
<feature type="region of interest" description="Disordered" evidence="1">
    <location>
        <begin position="1242"/>
        <end position="1263"/>
    </location>
</feature>
<evidence type="ECO:0000259" key="2">
    <source>
        <dbReference type="PROSITE" id="PS50234"/>
    </source>
</evidence>
<feature type="region of interest" description="Disordered" evidence="1">
    <location>
        <begin position="2319"/>
        <end position="2381"/>
    </location>
</feature>
<feature type="region of interest" description="Disordered" evidence="1">
    <location>
        <begin position="1839"/>
        <end position="1901"/>
    </location>
</feature>
<feature type="region of interest" description="Disordered" evidence="1">
    <location>
        <begin position="1962"/>
        <end position="1983"/>
    </location>
</feature>
<feature type="region of interest" description="Disordered" evidence="1">
    <location>
        <begin position="2559"/>
        <end position="2621"/>
    </location>
</feature>
<dbReference type="SUPFAM" id="SSF51120">
    <property type="entry name" value="beta-Roll"/>
    <property type="match status" value="1"/>
</dbReference>
<feature type="region of interest" description="Disordered" evidence="1">
    <location>
        <begin position="1482"/>
        <end position="1503"/>
    </location>
</feature>
<feature type="region of interest" description="Disordered" evidence="1">
    <location>
        <begin position="1599"/>
        <end position="1661"/>
    </location>
</feature>
<feature type="region of interest" description="Disordered" evidence="1">
    <location>
        <begin position="2442"/>
        <end position="2463"/>
    </location>
</feature>
<accession>A0A380MPP0</accession>
<feature type="region of interest" description="Disordered" evidence="1">
    <location>
        <begin position="2922"/>
        <end position="2943"/>
    </location>
</feature>
<reference evidence="3 4" key="1">
    <citation type="submission" date="2018-06" db="EMBL/GenBank/DDBJ databases">
        <authorList>
            <consortium name="Pathogen Informatics"/>
            <person name="Doyle S."/>
        </authorList>
    </citation>
    <scope>NUCLEOTIDE SEQUENCE [LARGE SCALE GENOMIC DNA]</scope>
    <source>
        <strain evidence="3 4">NCTC13337</strain>
    </source>
</reference>
<feature type="compositionally biased region" description="Polar residues" evidence="1">
    <location>
        <begin position="909"/>
        <end position="918"/>
    </location>
</feature>
<feature type="region of interest" description="Disordered" evidence="1">
    <location>
        <begin position="283"/>
        <end position="303"/>
    </location>
</feature>
<feature type="region of interest" description="Disordered" evidence="1">
    <location>
        <begin position="639"/>
        <end position="701"/>
    </location>
</feature>
<feature type="compositionally biased region" description="Polar residues" evidence="1">
    <location>
        <begin position="2349"/>
        <end position="2358"/>
    </location>
</feature>
<feature type="region of interest" description="Disordered" evidence="1">
    <location>
        <begin position="42"/>
        <end position="81"/>
    </location>
</feature>
<dbReference type="InterPro" id="IPR011049">
    <property type="entry name" value="Serralysin-like_metalloprot_C"/>
</dbReference>
<feature type="region of interest" description="Disordered" evidence="1">
    <location>
        <begin position="1359"/>
        <end position="1421"/>
    </location>
</feature>
<dbReference type="RefSeq" id="WP_115305831.1">
    <property type="nucleotide sequence ID" value="NZ_UHIC01000001.1"/>
</dbReference>
<feature type="compositionally biased region" description="Polar residues" evidence="1">
    <location>
        <begin position="1869"/>
        <end position="1878"/>
    </location>
</feature>
<dbReference type="InterPro" id="IPR002035">
    <property type="entry name" value="VWF_A"/>
</dbReference>
<feature type="region of interest" description="Disordered" evidence="1">
    <location>
        <begin position="2079"/>
        <end position="2141"/>
    </location>
</feature>
<organism evidence="3 4">
    <name type="scientific">Suttonella ornithocola</name>
    <dbReference type="NCBI Taxonomy" id="279832"/>
    <lineage>
        <taxon>Bacteria</taxon>
        <taxon>Pseudomonadati</taxon>
        <taxon>Pseudomonadota</taxon>
        <taxon>Gammaproteobacteria</taxon>
        <taxon>Cardiobacteriales</taxon>
        <taxon>Cardiobacteriaceae</taxon>
        <taxon>Suttonella</taxon>
    </lineage>
</organism>
<dbReference type="Gene3D" id="2.60.40.10">
    <property type="entry name" value="Immunoglobulins"/>
    <property type="match status" value="14"/>
</dbReference>
<feature type="compositionally biased region" description="Polar residues" evidence="1">
    <location>
        <begin position="55"/>
        <end position="66"/>
    </location>
</feature>
<keyword evidence="3" id="KW-0966">Cell projection</keyword>
<dbReference type="NCBIfam" id="NF033510">
    <property type="entry name" value="Ca_tandemer"/>
    <property type="match status" value="1"/>
</dbReference>
<protein>
    <submittedName>
        <fullName evidence="3">Flagellar hook-basal body protein FliE</fullName>
    </submittedName>
</protein>
<feature type="region of interest" description="Disordered" evidence="1">
    <location>
        <begin position="399"/>
        <end position="461"/>
    </location>
</feature>
<feature type="region of interest" description="Disordered" evidence="1">
    <location>
        <begin position="762"/>
        <end position="783"/>
    </location>
</feature>
<dbReference type="Gene3D" id="2.60.120.380">
    <property type="match status" value="1"/>
</dbReference>
<feature type="region of interest" description="Disordered" evidence="1">
    <location>
        <begin position="159"/>
        <end position="221"/>
    </location>
</feature>
<feature type="compositionally biased region" description="Polar residues" evidence="1">
    <location>
        <begin position="2589"/>
        <end position="2598"/>
    </location>
</feature>
<feature type="region of interest" description="Disordered" evidence="1">
    <location>
        <begin position="1002"/>
        <end position="1023"/>
    </location>
</feature>
<feature type="compositionally biased region" description="Polar residues" evidence="1">
    <location>
        <begin position="429"/>
        <end position="438"/>
    </location>
</feature>
<dbReference type="Proteomes" id="UP000254601">
    <property type="component" value="Unassembled WGS sequence"/>
</dbReference>
<evidence type="ECO:0000313" key="3">
    <source>
        <dbReference type="EMBL" id="SUO93863.1"/>
    </source>
</evidence>
<dbReference type="SUPFAM" id="SSF53300">
    <property type="entry name" value="vWA-like"/>
    <property type="match status" value="1"/>
</dbReference>
<feature type="region of interest" description="Disordered" evidence="1">
    <location>
        <begin position="2799"/>
        <end position="2860"/>
    </location>
</feature>
<dbReference type="InterPro" id="IPR013783">
    <property type="entry name" value="Ig-like_fold"/>
</dbReference>
<dbReference type="InterPro" id="IPR036465">
    <property type="entry name" value="vWFA_dom_sf"/>
</dbReference>
<feature type="region of interest" description="Disordered" evidence="1">
    <location>
        <begin position="1722"/>
        <end position="1743"/>
    </location>
</feature>
<dbReference type="CDD" id="cd00198">
    <property type="entry name" value="vWFA"/>
    <property type="match status" value="1"/>
</dbReference>
<keyword evidence="3" id="KW-0969">Cilium</keyword>
<feature type="region of interest" description="Disordered" evidence="1">
    <location>
        <begin position="522"/>
        <end position="543"/>
    </location>
</feature>
<gene>
    <name evidence="3" type="ORF">NCTC13337_00441</name>
</gene>
<feature type="compositionally biased region" description="Polar residues" evidence="1">
    <location>
        <begin position="1629"/>
        <end position="1638"/>
    </location>
</feature>
<feature type="compositionally biased region" description="Polar residues" evidence="1">
    <location>
        <begin position="1389"/>
        <end position="1398"/>
    </location>
</feature>